<dbReference type="PROSITE" id="PS50280">
    <property type="entry name" value="SET"/>
    <property type="match status" value="1"/>
</dbReference>
<keyword evidence="5" id="KW-0479">Metal-binding</keyword>
<feature type="domain" description="PHD-type" evidence="16">
    <location>
        <begin position="1518"/>
        <end position="1638"/>
    </location>
</feature>
<keyword evidence="6 10" id="KW-0863">Zinc-finger</keyword>
<dbReference type="CDD" id="cd15494">
    <property type="entry name" value="PHD_ATX1_2_like"/>
    <property type="match status" value="1"/>
</dbReference>
<dbReference type="InterPro" id="IPR019787">
    <property type="entry name" value="Znf_PHD-finger"/>
</dbReference>
<dbReference type="InterPro" id="IPR003888">
    <property type="entry name" value="FYrich_N"/>
</dbReference>
<dbReference type="SUPFAM" id="SSF57903">
    <property type="entry name" value="FYVE/PHD zinc finger"/>
    <property type="match status" value="1"/>
</dbReference>
<dbReference type="InterPro" id="IPR034732">
    <property type="entry name" value="EPHD"/>
</dbReference>
<sequence>MEEMEELKDPFEEEAVVTGVEDISGGVDNRNQWAEGGIVKVVKERLQVNGAESHSVEAQYDRDDVAFMSIEVPSADEIPHKFRTVASPFLNLIANRVIDEREINEEERRGIVDVQRSHIPGNSTKAVTGRFSGYRDPVWSDLFPEKAIQQRPKKFPRNQSKTNASMTTEEIVAHTMDRNSTGAAVVNGKVAGSKVSRGRVIYRGASCERVYRRRQRSLKDLSLQNNQCSTLQEGGVRSPSNALTSTGKRAGETGLAVNSPQLKVGRRTKVLAKDRSNDGGHPRSKWRPKGLSPFVPAEEPIHPAETLPFSFAQRQSTLDQFWKPPAATLACGGLVRDLPKHVQRVDTSVKGASKDVGVSCKSKRKMRGPDCSFQEQPTKGNVFPGIPLGGEAKKDKRQKISGDRRGGKSTPGMSSDEMSEKYVAETYRVEVDGQSPARKRSRQPNAPEIAPVVEFLKPVRGVKRAKYSGETLDRGVTVKLNEKKQVPRIRKDGKPDERFKHVGSACLVAHSQMSSPCDEPPILEEDRRVWPGESTAKHAHVSGFRKDGKPDERFKLKKDLVGSDLGTVAAAQLWPNPYLPDQGRKEVKMKGGEGVGEVSTPQVTKNVASNKKTSKLESRLRHKEKPATIPELAAPVERTNFLQNDQSQRYLLGPEKLVKEESCKGQRRPLPSVKKDGSAYDRRNSRDMSTGFVALEMNDEINNIHWRKGIKHKSLMESAVEKRQLLMPTSVISTEHTGFQERAEAGTDSRGVGTGRPDVDECSRMKQLTDVVGKFVAGSEKFVVKGAKKLREQHSVEHEKGVDKPDINLPVAVGLVKKLPEVQKNGVRKPKRVQLKRLFVDNPELPQNVVVSKEKSSRVVKSLWSPPKQMKHIAESARVDPTVASKRVKSTKFVSLQELDAHDKHEKSGAGQVLPVKKSSDDMYSSDATISDCPVAVKSEIPERNAVVVDDRRKPLSRRRVKKKSPQPNTAVSSEVELSTSDQPVETRATEKNAKSTEANTGVRMTPRARKLTDAMQNFLLQKSTLLQQWKEMELGKIHPSALIGRSCKIFWPLDSEWYPGVIHEYNPQTRKHRIHYEDEEREWVLLGKERVKLYVSAEESKALEISFGEGSHLGETKRPNADELAVLAAGMEDYGGEFSHGDLVWAKVKGYPMWPAFVMDEEHAVISGLEPASRERTVPVQFFGSYDHARISCKKVTQFSKGIMQKYHTKCKRTVFEQGLQEVERYLKECKLPESMMQLQEDVSSIAREKRDSAMCPEESEEDGDIEKDEKVSLIEKSAEISSTVPLKLGTLEVLSLGQIVKDSEQFHNEHHIWTEGYTAIRKFTSIKDPQKVVEYKMEIERNPTMPSLPLFRVSPEDGKPVEGPSASACWKRILIKIQREKEKAGLCEATLLEKKRQSFRSGPSLFGFGHRRVARLIQALPFARVCSKFTAWIEKPLLEEGAEELLPAGYRPVEFRWKHLDRCNVCYLDEEYTENQLLQCDKCRTMVHMYCYGELEVPDGDLWLCNMCRPGAPRTRPLCCLCPVTGGAMKKTTDGRWAHITCAMWTPETCVLDAKRMEPVDGISSINKERWKLICTVCKVPYGACIQCSKPYCRVSFHPLCARFSGLSMEVMEDKAGNLVDNDAGLQMLTYCKKHRPAAKGRHAKSKSQQTVAATSIVPSDLPPCNTSGCARSEPYSSVLRRGHREPEALAAALRKRSFVKNQPYSVTGCMRNPPEHDLKGSGASLWSRHWKQARIRNAFSPEGPVNEVETDSGRAVLSTSERFRHMKSTLHQRLTFGKSAIHGWGVFTKTAHFAGDMVIEYAGEIVRPIIADIRERRSYDSLVGAGTYMFRIDDHRVVDATHAGSLAHLINHSCEPNCYSRVVAASGEDHIIIFAKRDIPEGEELTYDYRFSSKDELLTCYCGCAGCRGSVNSLGLDEEPTRIIAPRSELTKWVQTELPELT</sequence>
<keyword evidence="9" id="KW-0539">Nucleus</keyword>
<proteinExistence type="predicted"/>
<dbReference type="CDD" id="cd20142">
    <property type="entry name" value="PWWP_AtATX1-like"/>
    <property type="match status" value="1"/>
</dbReference>
<feature type="compositionally biased region" description="Basic and acidic residues" evidence="11">
    <location>
        <begin position="391"/>
        <end position="406"/>
    </location>
</feature>
<dbReference type="GO" id="GO:0008168">
    <property type="term" value="F:methyltransferase activity"/>
    <property type="evidence" value="ECO:0007669"/>
    <property type="project" value="UniProtKB-KW"/>
</dbReference>
<comment type="caution">
    <text evidence="17">The sequence shown here is derived from an EMBL/GenBank/DDBJ whole genome shotgun (WGS) entry which is preliminary data.</text>
</comment>
<dbReference type="PANTHER" id="PTHR13793">
    <property type="entry name" value="PHD FINGER PROTEINS"/>
    <property type="match status" value="1"/>
</dbReference>
<dbReference type="SMART" id="SM00541">
    <property type="entry name" value="FYRN"/>
    <property type="match status" value="1"/>
</dbReference>
<evidence type="ECO:0000256" key="1">
    <source>
        <dbReference type="ARBA" id="ARBA00004123"/>
    </source>
</evidence>
<evidence type="ECO:0000256" key="4">
    <source>
        <dbReference type="ARBA" id="ARBA00022691"/>
    </source>
</evidence>
<dbReference type="SUPFAM" id="SSF63748">
    <property type="entry name" value="Tudor/PWWP/MBT"/>
    <property type="match status" value="2"/>
</dbReference>
<dbReference type="CDD" id="cd20404">
    <property type="entry name" value="Tudor_Agenet_AtEML-like"/>
    <property type="match status" value="1"/>
</dbReference>
<dbReference type="GO" id="GO:0032259">
    <property type="term" value="P:methylation"/>
    <property type="evidence" value="ECO:0007669"/>
    <property type="project" value="UniProtKB-KW"/>
</dbReference>
<dbReference type="PROSITE" id="PS50812">
    <property type="entry name" value="PWWP"/>
    <property type="match status" value="1"/>
</dbReference>
<dbReference type="PROSITE" id="PS51543">
    <property type="entry name" value="FYRC"/>
    <property type="match status" value="1"/>
</dbReference>
<dbReference type="Pfam" id="PF00855">
    <property type="entry name" value="PWWP"/>
    <property type="match status" value="1"/>
</dbReference>
<dbReference type="InterPro" id="IPR003616">
    <property type="entry name" value="Post-SET_dom"/>
</dbReference>
<dbReference type="Proteomes" id="UP001605036">
    <property type="component" value="Unassembled WGS sequence"/>
</dbReference>
<evidence type="ECO:0000259" key="13">
    <source>
        <dbReference type="PROSITE" id="PS50280"/>
    </source>
</evidence>
<dbReference type="InterPro" id="IPR003889">
    <property type="entry name" value="FYrich_C"/>
</dbReference>
<dbReference type="PROSITE" id="PS51542">
    <property type="entry name" value="FYRN"/>
    <property type="match status" value="1"/>
</dbReference>
<dbReference type="GO" id="GO:0008270">
    <property type="term" value="F:zinc ion binding"/>
    <property type="evidence" value="ECO:0007669"/>
    <property type="project" value="UniProtKB-KW"/>
</dbReference>
<dbReference type="GO" id="GO:0005634">
    <property type="term" value="C:nucleus"/>
    <property type="evidence" value="ECO:0007669"/>
    <property type="project" value="UniProtKB-SubCell"/>
</dbReference>
<protein>
    <recommendedName>
        <fullName evidence="19">Histone-lysine N-methyltransferase</fullName>
    </recommendedName>
</protein>
<feature type="domain" description="PWWP" evidence="14">
    <location>
        <begin position="1141"/>
        <end position="1203"/>
    </location>
</feature>
<feature type="domain" description="PHD-type" evidence="12">
    <location>
        <begin position="1462"/>
        <end position="1513"/>
    </location>
</feature>
<feature type="compositionally biased region" description="Polar residues" evidence="11">
    <location>
        <begin position="966"/>
        <end position="984"/>
    </location>
</feature>
<feature type="region of interest" description="Disordered" evidence="11">
    <location>
        <begin position="950"/>
        <end position="1007"/>
    </location>
</feature>
<dbReference type="InterPro" id="IPR041956">
    <property type="entry name" value="ATX1/2_ePHD"/>
</dbReference>
<keyword evidence="7" id="KW-0862">Zinc</keyword>
<dbReference type="PANTHER" id="PTHR13793:SF140">
    <property type="entry name" value="HISTONE-LYSINE N-METHYLTRANSFERASE ATX2"/>
    <property type="match status" value="1"/>
</dbReference>
<evidence type="ECO:0000256" key="8">
    <source>
        <dbReference type="ARBA" id="ARBA00022853"/>
    </source>
</evidence>
<evidence type="ECO:0000259" key="14">
    <source>
        <dbReference type="PROSITE" id="PS50812"/>
    </source>
</evidence>
<dbReference type="Gene3D" id="2.170.270.10">
    <property type="entry name" value="SET domain"/>
    <property type="match status" value="1"/>
</dbReference>
<reference evidence="17 18" key="1">
    <citation type="submission" date="2024-09" db="EMBL/GenBank/DDBJ databases">
        <title>Chromosome-scale assembly of Riccia fluitans.</title>
        <authorList>
            <person name="Paukszto L."/>
            <person name="Sawicki J."/>
            <person name="Karawczyk K."/>
            <person name="Piernik-Szablinska J."/>
            <person name="Szczecinska M."/>
            <person name="Mazdziarz M."/>
        </authorList>
    </citation>
    <scope>NUCLEOTIDE SEQUENCE [LARGE SCALE GENOMIC DNA]</scope>
    <source>
        <strain evidence="17">Rf_01</strain>
        <tissue evidence="17">Aerial parts of the thallus</tissue>
    </source>
</reference>
<dbReference type="SMART" id="SM00293">
    <property type="entry name" value="PWWP"/>
    <property type="match status" value="1"/>
</dbReference>
<feature type="region of interest" description="Disordered" evidence="11">
    <location>
        <begin position="360"/>
        <end position="419"/>
    </location>
</feature>
<evidence type="ECO:0000259" key="16">
    <source>
        <dbReference type="PROSITE" id="PS51805"/>
    </source>
</evidence>
<keyword evidence="8" id="KW-0156">Chromatin regulator</keyword>
<dbReference type="SMART" id="SM00542">
    <property type="entry name" value="FYRC"/>
    <property type="match status" value="1"/>
</dbReference>
<dbReference type="PROSITE" id="PS50016">
    <property type="entry name" value="ZF_PHD_2"/>
    <property type="match status" value="1"/>
</dbReference>
<organism evidence="17 18">
    <name type="scientific">Riccia fluitans</name>
    <dbReference type="NCBI Taxonomy" id="41844"/>
    <lineage>
        <taxon>Eukaryota</taxon>
        <taxon>Viridiplantae</taxon>
        <taxon>Streptophyta</taxon>
        <taxon>Embryophyta</taxon>
        <taxon>Marchantiophyta</taxon>
        <taxon>Marchantiopsida</taxon>
        <taxon>Marchantiidae</taxon>
        <taxon>Marchantiales</taxon>
        <taxon>Ricciaceae</taxon>
        <taxon>Riccia</taxon>
    </lineage>
</organism>
<keyword evidence="18" id="KW-1185">Reference proteome</keyword>
<dbReference type="PROSITE" id="PS50868">
    <property type="entry name" value="POST_SET"/>
    <property type="match status" value="1"/>
</dbReference>
<dbReference type="Pfam" id="PF00856">
    <property type="entry name" value="SET"/>
    <property type="match status" value="1"/>
</dbReference>
<dbReference type="PROSITE" id="PS51805">
    <property type="entry name" value="EPHD"/>
    <property type="match status" value="1"/>
</dbReference>
<feature type="compositionally biased region" description="Basic residues" evidence="11">
    <location>
        <begin position="955"/>
        <end position="965"/>
    </location>
</feature>
<dbReference type="InterPro" id="IPR019786">
    <property type="entry name" value="Zinc_finger_PHD-type_CS"/>
</dbReference>
<evidence type="ECO:0000313" key="18">
    <source>
        <dbReference type="Proteomes" id="UP001605036"/>
    </source>
</evidence>
<dbReference type="InterPro" id="IPR050701">
    <property type="entry name" value="Histone_Mod_Regulator"/>
</dbReference>
<dbReference type="SMART" id="SM00317">
    <property type="entry name" value="SET"/>
    <property type="match status" value="1"/>
</dbReference>
<feature type="compositionally biased region" description="Basic and acidic residues" evidence="11">
    <location>
        <begin position="673"/>
        <end position="684"/>
    </location>
</feature>
<feature type="region of interest" description="Disordered" evidence="11">
    <location>
        <begin position="231"/>
        <end position="291"/>
    </location>
</feature>
<feature type="region of interest" description="Disordered" evidence="11">
    <location>
        <begin position="661"/>
        <end position="684"/>
    </location>
</feature>
<dbReference type="GO" id="GO:0140993">
    <property type="term" value="F:histone modifying activity"/>
    <property type="evidence" value="ECO:0007669"/>
    <property type="project" value="UniProtKB-ARBA"/>
</dbReference>
<feature type="compositionally biased region" description="Acidic residues" evidence="11">
    <location>
        <begin position="1259"/>
        <end position="1268"/>
    </location>
</feature>
<feature type="region of interest" description="Disordered" evidence="11">
    <location>
        <begin position="1248"/>
        <end position="1268"/>
    </location>
</feature>
<keyword evidence="3" id="KW-0808">Transferase</keyword>
<gene>
    <name evidence="17" type="ORF">R1flu_023827</name>
</gene>
<feature type="compositionally biased region" description="Polar residues" evidence="11">
    <location>
        <begin position="231"/>
        <end position="247"/>
    </location>
</feature>
<evidence type="ECO:0000313" key="17">
    <source>
        <dbReference type="EMBL" id="KAL2612135.1"/>
    </source>
</evidence>
<dbReference type="Gene3D" id="2.30.30.140">
    <property type="match status" value="2"/>
</dbReference>
<dbReference type="Pfam" id="PF13832">
    <property type="entry name" value="zf-HC5HC2H_2"/>
    <property type="match status" value="1"/>
</dbReference>
<dbReference type="InterPro" id="IPR046341">
    <property type="entry name" value="SET_dom_sf"/>
</dbReference>
<evidence type="ECO:0000256" key="2">
    <source>
        <dbReference type="ARBA" id="ARBA00022603"/>
    </source>
</evidence>
<evidence type="ECO:0000256" key="3">
    <source>
        <dbReference type="ARBA" id="ARBA00022679"/>
    </source>
</evidence>
<keyword evidence="4" id="KW-0949">S-adenosyl-L-methionine</keyword>
<name>A0ABD1XT56_9MARC</name>
<dbReference type="SUPFAM" id="SSF82199">
    <property type="entry name" value="SET domain"/>
    <property type="match status" value="1"/>
</dbReference>
<dbReference type="Pfam" id="PF13831">
    <property type="entry name" value="PHD_2"/>
    <property type="match status" value="1"/>
</dbReference>
<feature type="region of interest" description="Disordered" evidence="11">
    <location>
        <begin position="741"/>
        <end position="760"/>
    </location>
</feature>
<dbReference type="CDD" id="cd10518">
    <property type="entry name" value="SET_SETD1-like"/>
    <property type="match status" value="1"/>
</dbReference>
<evidence type="ECO:0000256" key="9">
    <source>
        <dbReference type="ARBA" id="ARBA00023242"/>
    </source>
</evidence>
<dbReference type="EMBL" id="JBHFFA010000007">
    <property type="protein sequence ID" value="KAL2612135.1"/>
    <property type="molecule type" value="Genomic_DNA"/>
</dbReference>
<dbReference type="SMART" id="SM00249">
    <property type="entry name" value="PHD"/>
    <property type="match status" value="2"/>
</dbReference>
<dbReference type="CDD" id="cd15662">
    <property type="entry name" value="ePHD_ATX1_2_like"/>
    <property type="match status" value="1"/>
</dbReference>
<dbReference type="InterPro" id="IPR011011">
    <property type="entry name" value="Znf_FYVE_PHD"/>
</dbReference>
<feature type="domain" description="Post-SET" evidence="15">
    <location>
        <begin position="1899"/>
        <end position="1915"/>
    </location>
</feature>
<feature type="compositionally biased region" description="Basic and acidic residues" evidence="11">
    <location>
        <begin position="899"/>
        <end position="908"/>
    </location>
</feature>
<evidence type="ECO:0008006" key="19">
    <source>
        <dbReference type="Google" id="ProtNLM"/>
    </source>
</evidence>
<dbReference type="InterPro" id="IPR013083">
    <property type="entry name" value="Znf_RING/FYVE/PHD"/>
</dbReference>
<dbReference type="InterPro" id="IPR042010">
    <property type="entry name" value="ATX1/2_PHD"/>
</dbReference>
<evidence type="ECO:0000256" key="11">
    <source>
        <dbReference type="SAM" id="MobiDB-lite"/>
    </source>
</evidence>
<dbReference type="Pfam" id="PF05965">
    <property type="entry name" value="FYRC"/>
    <property type="match status" value="1"/>
</dbReference>
<dbReference type="PROSITE" id="PS01359">
    <property type="entry name" value="ZF_PHD_1"/>
    <property type="match status" value="1"/>
</dbReference>
<dbReference type="Pfam" id="PF05964">
    <property type="entry name" value="FYRN"/>
    <property type="match status" value="1"/>
</dbReference>
<feature type="compositionally biased region" description="Basic and acidic residues" evidence="11">
    <location>
        <begin position="271"/>
        <end position="281"/>
    </location>
</feature>
<evidence type="ECO:0000256" key="7">
    <source>
        <dbReference type="ARBA" id="ARBA00022833"/>
    </source>
</evidence>
<accession>A0ABD1XT56</accession>
<dbReference type="InterPro" id="IPR000313">
    <property type="entry name" value="PWWP_dom"/>
</dbReference>
<comment type="subcellular location">
    <subcellularLocation>
        <location evidence="1">Nucleus</location>
    </subcellularLocation>
</comment>
<feature type="domain" description="SET" evidence="13">
    <location>
        <begin position="1775"/>
        <end position="1893"/>
    </location>
</feature>
<evidence type="ECO:0000256" key="6">
    <source>
        <dbReference type="ARBA" id="ARBA00022771"/>
    </source>
</evidence>
<dbReference type="Gene3D" id="3.30.40.10">
    <property type="entry name" value="Zinc/RING finger domain, C3HC4 (zinc finger)"/>
    <property type="match status" value="2"/>
</dbReference>
<keyword evidence="2" id="KW-0489">Methyltransferase</keyword>
<evidence type="ECO:0000256" key="5">
    <source>
        <dbReference type="ARBA" id="ARBA00022723"/>
    </source>
</evidence>
<dbReference type="InterPro" id="IPR001965">
    <property type="entry name" value="Znf_PHD"/>
</dbReference>
<dbReference type="InterPro" id="IPR001214">
    <property type="entry name" value="SET_dom"/>
</dbReference>
<evidence type="ECO:0000259" key="12">
    <source>
        <dbReference type="PROSITE" id="PS50016"/>
    </source>
</evidence>
<feature type="region of interest" description="Disordered" evidence="11">
    <location>
        <begin position="899"/>
        <end position="925"/>
    </location>
</feature>
<evidence type="ECO:0000256" key="10">
    <source>
        <dbReference type="PROSITE-ProRule" id="PRU00146"/>
    </source>
</evidence>
<dbReference type="Gene3D" id="3.30.160.360">
    <property type="match status" value="1"/>
</dbReference>
<evidence type="ECO:0000259" key="15">
    <source>
        <dbReference type="PROSITE" id="PS50868"/>
    </source>
</evidence>